<dbReference type="EMBL" id="MN740729">
    <property type="protein sequence ID" value="QHS81050.1"/>
    <property type="molecule type" value="Genomic_DNA"/>
</dbReference>
<proteinExistence type="predicted"/>
<evidence type="ECO:0000313" key="2">
    <source>
        <dbReference type="EMBL" id="QHS81050.1"/>
    </source>
</evidence>
<name>A0A6C0ANN8_9ZZZZ</name>
<protein>
    <submittedName>
        <fullName evidence="2">Uncharacterized protein</fullName>
    </submittedName>
</protein>
<reference evidence="2" key="1">
    <citation type="journal article" date="2020" name="Nature">
        <title>Giant virus diversity and host interactions through global metagenomics.</title>
        <authorList>
            <person name="Schulz F."/>
            <person name="Roux S."/>
            <person name="Paez-Espino D."/>
            <person name="Jungbluth S."/>
            <person name="Walsh D.A."/>
            <person name="Denef V.J."/>
            <person name="McMahon K.D."/>
            <person name="Konstantinidis K.T."/>
            <person name="Eloe-Fadrosh E.A."/>
            <person name="Kyrpides N.C."/>
            <person name="Woyke T."/>
        </authorList>
    </citation>
    <scope>NUCLEOTIDE SEQUENCE</scope>
    <source>
        <strain evidence="2">GVMAG-S-1101161-73</strain>
    </source>
</reference>
<evidence type="ECO:0000256" key="1">
    <source>
        <dbReference type="SAM" id="MobiDB-lite"/>
    </source>
</evidence>
<accession>A0A6C0ANN8</accession>
<feature type="region of interest" description="Disordered" evidence="1">
    <location>
        <begin position="38"/>
        <end position="68"/>
    </location>
</feature>
<organism evidence="2">
    <name type="scientific">viral metagenome</name>
    <dbReference type="NCBI Taxonomy" id="1070528"/>
    <lineage>
        <taxon>unclassified sequences</taxon>
        <taxon>metagenomes</taxon>
        <taxon>organismal metagenomes</taxon>
    </lineage>
</organism>
<sequence length="135" mass="14767">MCDACKMSGGAFGIKQSGTKQVGGVAMVPLSYLNPTYREPSSSAGPHALYSEPGLARPSINATGGSRLRTRARKIRRTKKHNTRRNLKRKGGFFPPVSALGSFMQSAPRLAVPAAVTGYRMVRNYNKRNKSRRKN</sequence>
<dbReference type="AlphaFoldDB" id="A0A6C0ANN8"/>